<dbReference type="InterPro" id="IPR006016">
    <property type="entry name" value="UspA"/>
</dbReference>
<comment type="similarity">
    <text evidence="1">Belongs to the universal stress protein A family.</text>
</comment>
<protein>
    <submittedName>
        <fullName evidence="3">Universal stress protein</fullName>
    </submittedName>
</protein>
<dbReference type="Pfam" id="PF00582">
    <property type="entry name" value="Usp"/>
    <property type="match status" value="1"/>
</dbReference>
<dbReference type="SUPFAM" id="SSF52402">
    <property type="entry name" value="Adenine nucleotide alpha hydrolases-like"/>
    <property type="match status" value="1"/>
</dbReference>
<evidence type="ECO:0000313" key="3">
    <source>
        <dbReference type="EMBL" id="GEN45458.1"/>
    </source>
</evidence>
<name>A0A511W542_9BACI</name>
<dbReference type="PANTHER" id="PTHR46268">
    <property type="entry name" value="STRESS RESPONSE PROTEIN NHAX"/>
    <property type="match status" value="1"/>
</dbReference>
<evidence type="ECO:0000256" key="1">
    <source>
        <dbReference type="ARBA" id="ARBA00008791"/>
    </source>
</evidence>
<dbReference type="PANTHER" id="PTHR46268:SF6">
    <property type="entry name" value="UNIVERSAL STRESS PROTEIN UP12"/>
    <property type="match status" value="1"/>
</dbReference>
<evidence type="ECO:0000259" key="2">
    <source>
        <dbReference type="Pfam" id="PF00582"/>
    </source>
</evidence>
<dbReference type="PRINTS" id="PR01438">
    <property type="entry name" value="UNVRSLSTRESS"/>
</dbReference>
<comment type="caution">
    <text evidence="3">The sequence shown here is derived from an EMBL/GenBank/DDBJ whole genome shotgun (WGS) entry which is preliminary data.</text>
</comment>
<organism evidence="3 4">
    <name type="scientific">Alkalibacillus haloalkaliphilus</name>
    <dbReference type="NCBI Taxonomy" id="94136"/>
    <lineage>
        <taxon>Bacteria</taxon>
        <taxon>Bacillati</taxon>
        <taxon>Bacillota</taxon>
        <taxon>Bacilli</taxon>
        <taxon>Bacillales</taxon>
        <taxon>Bacillaceae</taxon>
        <taxon>Alkalibacillus</taxon>
    </lineage>
</organism>
<dbReference type="Gene3D" id="3.40.50.620">
    <property type="entry name" value="HUPs"/>
    <property type="match status" value="1"/>
</dbReference>
<sequence>MNELFARVLVAYDGSTDSKKALSKAEGIAKQNDAKLIVAYVQDQSPAAPISDQHTIPHGTSMLHQTTNYTTSMPASDGSEQQQVDIVDQQADEILYEAKLKLSNAIDVDYEILSGPPAREIVKFAKDQDVDLVILGNRGLSGLKKIVMGSVSNKVTNDSHCPVLVIK</sequence>
<dbReference type="OrthoDB" id="2426295at2"/>
<dbReference type="InterPro" id="IPR006015">
    <property type="entry name" value="Universal_stress_UspA"/>
</dbReference>
<reference evidence="3 4" key="1">
    <citation type="submission" date="2019-07" db="EMBL/GenBank/DDBJ databases">
        <title>Whole genome shotgun sequence of Alkalibacillus haloalkaliphilus NBRC 103110.</title>
        <authorList>
            <person name="Hosoyama A."/>
            <person name="Uohara A."/>
            <person name="Ohji S."/>
            <person name="Ichikawa N."/>
        </authorList>
    </citation>
    <scope>NUCLEOTIDE SEQUENCE [LARGE SCALE GENOMIC DNA]</scope>
    <source>
        <strain evidence="3 4">NBRC 103110</strain>
    </source>
</reference>
<evidence type="ECO:0000313" key="4">
    <source>
        <dbReference type="Proteomes" id="UP000321440"/>
    </source>
</evidence>
<dbReference type="RefSeq" id="WP_146815415.1">
    <property type="nucleotide sequence ID" value="NZ_BJYA01000005.1"/>
</dbReference>
<accession>A0A511W542</accession>
<dbReference type="InterPro" id="IPR014729">
    <property type="entry name" value="Rossmann-like_a/b/a_fold"/>
</dbReference>
<dbReference type="Proteomes" id="UP000321440">
    <property type="component" value="Unassembled WGS sequence"/>
</dbReference>
<feature type="domain" description="UspA" evidence="2">
    <location>
        <begin position="6"/>
        <end position="167"/>
    </location>
</feature>
<proteinExistence type="inferred from homology"/>
<dbReference type="EMBL" id="BJYA01000005">
    <property type="protein sequence ID" value="GEN45458.1"/>
    <property type="molecule type" value="Genomic_DNA"/>
</dbReference>
<gene>
    <name evidence="3" type="ORF">AHA02nite_12340</name>
</gene>
<keyword evidence="4" id="KW-1185">Reference proteome</keyword>
<dbReference type="AlphaFoldDB" id="A0A511W542"/>
<dbReference type="CDD" id="cd00293">
    <property type="entry name" value="USP-like"/>
    <property type="match status" value="1"/>
</dbReference>